<dbReference type="InterPro" id="IPR040803">
    <property type="entry name" value="MfnD_preATP-grasp"/>
</dbReference>
<dbReference type="PROSITE" id="PS50975">
    <property type="entry name" value="ATP_GRASP"/>
    <property type="match status" value="1"/>
</dbReference>
<reference evidence="4 5" key="1">
    <citation type="submission" date="2020-04" db="EMBL/GenBank/DDBJ databases">
        <authorList>
            <consortium name="Genoscope - CEA"/>
            <person name="William W."/>
        </authorList>
    </citation>
    <scope>NUCLEOTIDE SEQUENCE [LARGE SCALE GENOMIC DNA]</scope>
    <source>
        <strain evidence="4 5">SG7</strain>
    </source>
</reference>
<dbReference type="InterPro" id="IPR011761">
    <property type="entry name" value="ATP-grasp"/>
</dbReference>
<dbReference type="InterPro" id="IPR003806">
    <property type="entry name" value="ATP-grasp_PylC-type"/>
</dbReference>
<feature type="domain" description="ATP-grasp" evidence="3">
    <location>
        <begin position="73"/>
        <end position="276"/>
    </location>
</feature>
<dbReference type="InterPro" id="IPR053510">
    <property type="entry name" value="Tyramine-Glutamate_Synthase"/>
</dbReference>
<dbReference type="Gene3D" id="2.30.36.100">
    <property type="match status" value="1"/>
</dbReference>
<evidence type="ECO:0000313" key="4">
    <source>
        <dbReference type="EMBL" id="CAB3289417.1"/>
    </source>
</evidence>
<name>A0A8D6Q175_9EURY</name>
<dbReference type="Proteomes" id="UP000679213">
    <property type="component" value="Chromosome I"/>
</dbReference>
<sequence>MILFFEYAIASGFEDEGILKEGKMMFDTLLKQFLEIDNVVSLIYKDFVDYYKNFKNLEIIEVEDENEVEEKLDNILKNKKIDYALTIAPEEDNILYNLTKIIEKYPVKNLGSFSEGIKIAGNKYLTYLAIKDFVKVPKTFPPKKYVVKKIDGCGGKFEILDDNYIIQEFIDGENLSVSLIVGKNKIYPLSLNKQYIDDRGFIGADVNIEHKLKDIIFNEVIKGIKYINGLNGYVGVDVIVNNDEIFIIEINPRITTTVYGLKTKPSLGELLIKNAKNEELKFKVRGENFTIDK</sequence>
<keyword evidence="2" id="KW-0067">ATP-binding</keyword>
<comment type="cofactor">
    <cofactor evidence="1">
        <name>Mn(2+)</name>
        <dbReference type="ChEBI" id="CHEBI:29035"/>
    </cofactor>
</comment>
<dbReference type="NCBIfam" id="NF040722">
    <property type="entry name" value="MfnD_Meth"/>
    <property type="match status" value="1"/>
</dbReference>
<dbReference type="EC" id="6.3.4.24" evidence="4"/>
<dbReference type="EMBL" id="LR792632">
    <property type="protein sequence ID" value="CAB3289417.1"/>
    <property type="molecule type" value="Genomic_DNA"/>
</dbReference>
<dbReference type="PROSITE" id="PS00867">
    <property type="entry name" value="CPSASE_2"/>
    <property type="match status" value="1"/>
</dbReference>
<dbReference type="GO" id="GO:0005524">
    <property type="term" value="F:ATP binding"/>
    <property type="evidence" value="ECO:0007669"/>
    <property type="project" value="UniProtKB-UniRule"/>
</dbReference>
<dbReference type="Pfam" id="PF18301">
    <property type="entry name" value="preATP-grasp_3"/>
    <property type="match status" value="1"/>
</dbReference>
<organism evidence="4 5">
    <name type="scientific">Methanocaldococcus lauensis</name>
    <dbReference type="NCBI Taxonomy" id="2546128"/>
    <lineage>
        <taxon>Archaea</taxon>
        <taxon>Methanobacteriati</taxon>
        <taxon>Methanobacteriota</taxon>
        <taxon>Methanomada group</taxon>
        <taxon>Methanococci</taxon>
        <taxon>Methanococcales</taxon>
        <taxon>Methanocaldococcaceae</taxon>
        <taxon>Methanocaldococcus</taxon>
    </lineage>
</organism>
<dbReference type="InterPro" id="IPR005479">
    <property type="entry name" value="CPAse_ATP-bd"/>
</dbReference>
<dbReference type="AlphaFoldDB" id="A0A8D6Q175"/>
<keyword evidence="4" id="KW-0436">Ligase</keyword>
<keyword evidence="5" id="KW-1185">Reference proteome</keyword>
<accession>A0A8D6Q175</accession>
<dbReference type="KEGG" id="mesg:MLAUSG7_1214"/>
<dbReference type="RefSeq" id="WP_214399557.1">
    <property type="nucleotide sequence ID" value="NZ_LR792632.1"/>
</dbReference>
<dbReference type="Pfam" id="PF02655">
    <property type="entry name" value="ATP-grasp_3"/>
    <property type="match status" value="1"/>
</dbReference>
<protein>
    <submittedName>
        <fullName evidence="4">Tyramine--L-glutamate ligase</fullName>
        <ecNumber evidence="4">6.3.4.24</ecNumber>
    </submittedName>
</protein>
<dbReference type="Gene3D" id="3.30.470.20">
    <property type="entry name" value="ATP-grasp fold, B domain"/>
    <property type="match status" value="1"/>
</dbReference>
<evidence type="ECO:0000256" key="1">
    <source>
        <dbReference type="ARBA" id="ARBA00001936"/>
    </source>
</evidence>
<dbReference type="GO" id="GO:0046872">
    <property type="term" value="F:metal ion binding"/>
    <property type="evidence" value="ECO:0007669"/>
    <property type="project" value="InterPro"/>
</dbReference>
<keyword evidence="2" id="KW-0547">Nucleotide-binding</keyword>
<dbReference type="SUPFAM" id="SSF56059">
    <property type="entry name" value="Glutathione synthetase ATP-binding domain-like"/>
    <property type="match status" value="1"/>
</dbReference>
<gene>
    <name evidence="4" type="primary">mfnD</name>
    <name evidence="4" type="ORF">MLAUSG7_1214</name>
</gene>
<evidence type="ECO:0000256" key="2">
    <source>
        <dbReference type="PROSITE-ProRule" id="PRU00409"/>
    </source>
</evidence>
<proteinExistence type="predicted"/>
<evidence type="ECO:0000259" key="3">
    <source>
        <dbReference type="PROSITE" id="PS50975"/>
    </source>
</evidence>
<dbReference type="GeneID" id="65884009"/>
<evidence type="ECO:0000313" key="5">
    <source>
        <dbReference type="Proteomes" id="UP000679213"/>
    </source>
</evidence>
<dbReference type="PIRSF" id="PIRSF016766">
    <property type="entry name" value="UCP016766_ATPgrasp"/>
    <property type="match status" value="1"/>
</dbReference>
<dbReference type="InterPro" id="IPR024710">
    <property type="entry name" value="MfnD"/>
</dbReference>
<dbReference type="GO" id="GO:0016874">
    <property type="term" value="F:ligase activity"/>
    <property type="evidence" value="ECO:0007669"/>
    <property type="project" value="UniProtKB-KW"/>
</dbReference>
<dbReference type="Gene3D" id="3.40.50.11770">
    <property type="match status" value="1"/>
</dbReference>